<reference evidence="2" key="1">
    <citation type="journal article" date="2014" name="Int. J. Syst. Evol. Microbiol.">
        <title>Complete genome sequence of Corynebacterium casei LMG S-19264T (=DSM 44701T), isolated from a smear-ripened cheese.</title>
        <authorList>
            <consortium name="US DOE Joint Genome Institute (JGI-PGF)"/>
            <person name="Walter F."/>
            <person name="Albersmeier A."/>
            <person name="Kalinowski J."/>
            <person name="Ruckert C."/>
        </authorList>
    </citation>
    <scope>NUCLEOTIDE SEQUENCE</scope>
    <source>
        <strain evidence="2">JCM 4434</strain>
    </source>
</reference>
<reference evidence="4" key="3">
    <citation type="submission" date="2016-08" db="EMBL/GenBank/DDBJ databases">
        <title>Sequencing, assembly and comparative genomics of S. aureofaciens ATCC 10762.</title>
        <authorList>
            <person name="Gradnigo J.S."/>
            <person name="Johnson N."/>
            <person name="Somerville G.A."/>
        </authorList>
    </citation>
    <scope>NUCLEOTIDE SEQUENCE [LARGE SCALE GENOMIC DNA]</scope>
    <source>
        <strain evidence="4">ATCC 10762 / DSM 40127 / CCM 3239 / JCM 4008 / LMG 5968 / NBRC 12843 / NCIMB 8234 / A-377</strain>
    </source>
</reference>
<dbReference type="CDD" id="cd00085">
    <property type="entry name" value="HNHc"/>
    <property type="match status" value="1"/>
</dbReference>
<keyword evidence="4" id="KW-1185">Reference proteome</keyword>
<dbReference type="Proteomes" id="UP000037395">
    <property type="component" value="Unassembled WGS sequence"/>
</dbReference>
<reference evidence="3 4" key="2">
    <citation type="submission" date="2014-07" db="EMBL/GenBank/DDBJ databases">
        <authorList>
            <person name="Zhang J.E."/>
            <person name="Yang H."/>
            <person name="Guo J."/>
            <person name="Deng Z."/>
            <person name="Luo H."/>
            <person name="Luo M."/>
            <person name="Zhao B."/>
        </authorList>
    </citation>
    <scope>NUCLEOTIDE SEQUENCE [LARGE SCALE GENOMIC DNA]</scope>
    <source>
        <strain evidence="3">ATCC 10762</strain>
        <strain evidence="4">ATCC 10762 / DSM 40127 / CCM 3239 / JCM 4008 / LMG 5968 / NBRC 12843 / NCIMB 8234 / A-377</strain>
    </source>
</reference>
<accession>A0A1E7NC49</accession>
<evidence type="ECO:0000313" key="2">
    <source>
        <dbReference type="EMBL" id="GGU97525.1"/>
    </source>
</evidence>
<accession>A0A8H9LQN4</accession>
<evidence type="ECO:0000259" key="1">
    <source>
        <dbReference type="Pfam" id="PF13392"/>
    </source>
</evidence>
<evidence type="ECO:0000313" key="3">
    <source>
        <dbReference type="EMBL" id="OEV38276.1"/>
    </source>
</evidence>
<reference evidence="2" key="5">
    <citation type="submission" date="2020-09" db="EMBL/GenBank/DDBJ databases">
        <authorList>
            <person name="Sun Q."/>
            <person name="Ohkuma M."/>
        </authorList>
    </citation>
    <scope>NUCLEOTIDE SEQUENCE</scope>
    <source>
        <strain evidence="2">JCM 4434</strain>
    </source>
</reference>
<gene>
    <name evidence="2" type="ORF">GCM10010502_59700</name>
    <name evidence="3" type="ORF">HS99_0022320</name>
</gene>
<dbReference type="Proteomes" id="UP000610124">
    <property type="component" value="Unassembled WGS sequence"/>
</dbReference>
<name>A0A1E7NC49_KITAU</name>
<organism evidence="3 4">
    <name type="scientific">Kitasatospora aureofaciens</name>
    <name type="common">Streptomyces aureofaciens</name>
    <dbReference type="NCBI Taxonomy" id="1894"/>
    <lineage>
        <taxon>Bacteria</taxon>
        <taxon>Bacillati</taxon>
        <taxon>Actinomycetota</taxon>
        <taxon>Actinomycetes</taxon>
        <taxon>Kitasatosporales</taxon>
        <taxon>Streptomycetaceae</taxon>
        <taxon>Kitasatospora</taxon>
    </lineage>
</organism>
<dbReference type="EMBL" id="BMUB01000019">
    <property type="protein sequence ID" value="GGU97525.1"/>
    <property type="molecule type" value="Genomic_DNA"/>
</dbReference>
<comment type="caution">
    <text evidence="3">The sequence shown here is derived from an EMBL/GenBank/DDBJ whole genome shotgun (WGS) entry which is preliminary data.</text>
</comment>
<protein>
    <recommendedName>
        <fullName evidence="1">HNH nuclease domain-containing protein</fullName>
    </recommendedName>
</protein>
<dbReference type="EMBL" id="JPRF03000015">
    <property type="protein sequence ID" value="OEV38276.1"/>
    <property type="molecule type" value="Genomic_DNA"/>
</dbReference>
<proteinExistence type="predicted"/>
<dbReference type="AlphaFoldDB" id="A0A1E7NC49"/>
<dbReference type="RefSeq" id="WP_046385594.1">
    <property type="nucleotide sequence ID" value="NZ_CP020567.1"/>
</dbReference>
<sequence length="227" mass="25345">MPVKYTRELLAEAAAAATTLDEMLIALDREPNLDRRKYLRRKLTDHGIDTSHFRPIGTVYTREVLQEAVSASHGVAGVVRYLRQRQAGGTQAHIGRRIKAFDIDTSHFTGQAHNRGKHSRARIPAADLLTRRTQGAKRIPGTRIRTALTELGRPEQCEGCGTGPTWRGRPMTLEVDHVNGDWSDNRPDNLRLLCPNCHAVTDTYCGRNKNGRKAPNEIAVFPPEARP</sequence>
<reference evidence="3" key="4">
    <citation type="submission" date="2016-08" db="EMBL/GenBank/DDBJ databases">
        <title>Sequencing, Assembly and Comparative Genomics of S. aureofaciens ATCC 10762.</title>
        <authorList>
            <person name="Gradnigo J.S."/>
            <person name="Johnson N."/>
            <person name="Somerville G.A."/>
        </authorList>
    </citation>
    <scope>NUCLEOTIDE SEQUENCE [LARGE SCALE GENOMIC DNA]</scope>
    <source>
        <strain evidence="3">ATCC 10762</strain>
    </source>
</reference>
<evidence type="ECO:0000313" key="4">
    <source>
        <dbReference type="Proteomes" id="UP000037395"/>
    </source>
</evidence>
<feature type="domain" description="HNH nuclease" evidence="1">
    <location>
        <begin position="170"/>
        <end position="193"/>
    </location>
</feature>
<dbReference type="Pfam" id="PF13392">
    <property type="entry name" value="HNH_3"/>
    <property type="match status" value="1"/>
</dbReference>
<dbReference type="InterPro" id="IPR003615">
    <property type="entry name" value="HNH_nuc"/>
</dbReference>